<keyword evidence="3" id="KW-0378">Hydrolase</keyword>
<evidence type="ECO:0000313" key="3">
    <source>
        <dbReference type="EMBL" id="AEH61381.1"/>
    </source>
</evidence>
<dbReference type="EMBL" id="CP002101">
    <property type="protein sequence ID" value="AEH61381.1"/>
    <property type="molecule type" value="Genomic_DNA"/>
</dbReference>
<dbReference type="Proteomes" id="UP000006622">
    <property type="component" value="Chromosome"/>
</dbReference>
<evidence type="ECO:0000313" key="4">
    <source>
        <dbReference type="Proteomes" id="UP000006622"/>
    </source>
</evidence>
<dbReference type="KEGG" id="mzh:Mzhil_1542"/>
<dbReference type="PANTHER" id="PTHR42733:SF2">
    <property type="entry name" value="DJ-1_THIJ_PFPI FAMILY PROTEIN"/>
    <property type="match status" value="1"/>
</dbReference>
<feature type="domain" description="DJ-1/PfpI" evidence="2">
    <location>
        <begin position="1"/>
        <end position="163"/>
    </location>
</feature>
<dbReference type="AlphaFoldDB" id="F7XP85"/>
<protein>
    <submittedName>
        <fullName evidence="3">Intracellular protease, PfpI family</fullName>
    </submittedName>
</protein>
<dbReference type="InterPro" id="IPR029062">
    <property type="entry name" value="Class_I_gatase-like"/>
</dbReference>
<dbReference type="GeneID" id="10823180"/>
<reference evidence="3 4" key="1">
    <citation type="submission" date="2010-07" db="EMBL/GenBank/DDBJ databases">
        <title>The complete genome of Methanosalsum zhilinae DSM 4017.</title>
        <authorList>
            <consortium name="US DOE Joint Genome Institute (JGI-PGF)"/>
            <person name="Lucas S."/>
            <person name="Copeland A."/>
            <person name="Lapidus A."/>
            <person name="Glavina del Rio T."/>
            <person name="Dalin E."/>
            <person name="Tice H."/>
            <person name="Bruce D."/>
            <person name="Goodwin L."/>
            <person name="Pitluck S."/>
            <person name="Kyrpides N."/>
            <person name="Mavromatis K."/>
            <person name="Ovchinnikova G."/>
            <person name="Daligault H."/>
            <person name="Detter J.C."/>
            <person name="Han C."/>
            <person name="Tapia R."/>
            <person name="Larimer F."/>
            <person name="Land M."/>
            <person name="Hauser L."/>
            <person name="Markowitz V."/>
            <person name="Cheng J.-F."/>
            <person name="Hugenholtz P."/>
            <person name="Woyke T."/>
            <person name="Wu D."/>
            <person name="Spring S."/>
            <person name="Schueler E."/>
            <person name="Brambilla E."/>
            <person name="Klenk H.-P."/>
            <person name="Eisen J.A."/>
        </authorList>
    </citation>
    <scope>NUCLEOTIDE SEQUENCE [LARGE SCALE GENOMIC DNA]</scope>
    <source>
        <strain evidence="4">DSM 4017 / NBRC 107636 / OCM 62 / WeN5</strain>
    </source>
</reference>
<dbReference type="MEROPS" id="C56.001"/>
<dbReference type="GO" id="GO:0006508">
    <property type="term" value="P:proteolysis"/>
    <property type="evidence" value="ECO:0007669"/>
    <property type="project" value="UniProtKB-KW"/>
</dbReference>
<dbReference type="HOGENOM" id="CLU_000445_44_4_2"/>
<dbReference type="InterPro" id="IPR006286">
    <property type="entry name" value="C56_PfpI-like"/>
</dbReference>
<dbReference type="STRING" id="679901.Mzhil_1542"/>
<keyword evidence="4" id="KW-1185">Reference proteome</keyword>
<proteinExistence type="inferred from homology"/>
<dbReference type="PANTHER" id="PTHR42733">
    <property type="entry name" value="DJ-1 PROTEIN"/>
    <property type="match status" value="1"/>
</dbReference>
<dbReference type="RefSeq" id="WP_013898817.1">
    <property type="nucleotide sequence ID" value="NC_015676.1"/>
</dbReference>
<comment type="similarity">
    <text evidence="1">Belongs to the peptidase C56 family.</text>
</comment>
<name>F7XP85_METZD</name>
<evidence type="ECO:0000259" key="2">
    <source>
        <dbReference type="Pfam" id="PF01965"/>
    </source>
</evidence>
<dbReference type="SUPFAM" id="SSF52317">
    <property type="entry name" value="Class I glutamine amidotransferase-like"/>
    <property type="match status" value="1"/>
</dbReference>
<organism evidence="3 4">
    <name type="scientific">Methanosalsum zhilinae (strain DSM 4017 / NBRC 107636 / OCM 62 / WeN5)</name>
    <name type="common">Methanohalophilus zhilinae</name>
    <dbReference type="NCBI Taxonomy" id="679901"/>
    <lineage>
        <taxon>Archaea</taxon>
        <taxon>Methanobacteriati</taxon>
        <taxon>Methanobacteriota</taxon>
        <taxon>Stenosarchaea group</taxon>
        <taxon>Methanomicrobia</taxon>
        <taxon>Methanosarcinales</taxon>
        <taxon>Methanosarcinaceae</taxon>
        <taxon>Methanosalsum</taxon>
    </lineage>
</organism>
<accession>F7XP85</accession>
<sequence length="171" mass="19283">MKAIIFAADGFEDLELFYPQHRLKEEGIDVKIASMQKNRITGKHGYTSHVDLRFDEIDPKLFDILVISGGKGPEKMRLDMSALDIIKHFFDEQKVVAAICHGPQMLISARVIKDRKATSYIGIKDDIIAAGAEYLDQEVVVDNNLITSRHPADLYAFGRELVKLIRKPGIM</sequence>
<dbReference type="OrthoDB" id="82036at2157"/>
<evidence type="ECO:0000256" key="1">
    <source>
        <dbReference type="ARBA" id="ARBA00008542"/>
    </source>
</evidence>
<dbReference type="NCBIfam" id="TIGR01382">
    <property type="entry name" value="PfpI"/>
    <property type="match status" value="1"/>
</dbReference>
<dbReference type="InterPro" id="IPR002818">
    <property type="entry name" value="DJ-1/PfpI"/>
</dbReference>
<dbReference type="Pfam" id="PF01965">
    <property type="entry name" value="DJ-1_PfpI"/>
    <property type="match status" value="1"/>
</dbReference>
<gene>
    <name evidence="3" type="ordered locus">Mzhil_1542</name>
</gene>
<dbReference type="GO" id="GO:0008233">
    <property type="term" value="F:peptidase activity"/>
    <property type="evidence" value="ECO:0007669"/>
    <property type="project" value="UniProtKB-KW"/>
</dbReference>
<dbReference type="Gene3D" id="3.40.50.880">
    <property type="match status" value="1"/>
</dbReference>
<dbReference type="CDD" id="cd03134">
    <property type="entry name" value="GATase1_PfpI_like"/>
    <property type="match status" value="1"/>
</dbReference>
<keyword evidence="3" id="KW-0645">Protease</keyword>
<dbReference type="PROSITE" id="PS51276">
    <property type="entry name" value="PEPTIDASE_C56_PFPI"/>
    <property type="match status" value="1"/>
</dbReference>